<dbReference type="EMBL" id="FNJI01000069">
    <property type="protein sequence ID" value="SDP82417.1"/>
    <property type="molecule type" value="Genomic_DNA"/>
</dbReference>
<evidence type="ECO:0000313" key="2">
    <source>
        <dbReference type="EMBL" id="SDP82417.1"/>
    </source>
</evidence>
<dbReference type="AlphaFoldDB" id="A0A1H0VV29"/>
<feature type="compositionally biased region" description="Basic residues" evidence="1">
    <location>
        <begin position="36"/>
        <end position="59"/>
    </location>
</feature>
<evidence type="ECO:0000313" key="3">
    <source>
        <dbReference type="Proteomes" id="UP000199073"/>
    </source>
</evidence>
<sequence>MSHTFSTTGLRIAQLEKKLGKFELSQGNYQPEKKYKPTRIRSIASRKNHSPSRKKRKNTINKISGHLEDFFADDQDS</sequence>
<reference evidence="2 3" key="1">
    <citation type="submission" date="2016-10" db="EMBL/GenBank/DDBJ databases">
        <authorList>
            <person name="de Groot N.N."/>
        </authorList>
    </citation>
    <scope>NUCLEOTIDE SEQUENCE [LARGE SCALE GENOMIC DNA]</scope>
    <source>
        <strain evidence="2 3">DSM 12130</strain>
    </source>
</reference>
<name>A0A1H0VV29_9BACT</name>
<accession>A0A1H0VV29</accession>
<gene>
    <name evidence="2" type="ORF">SAMN05660330_04261</name>
</gene>
<keyword evidence="3" id="KW-1185">Reference proteome</keyword>
<feature type="region of interest" description="Disordered" evidence="1">
    <location>
        <begin position="21"/>
        <end position="63"/>
    </location>
</feature>
<evidence type="ECO:0000256" key="1">
    <source>
        <dbReference type="SAM" id="MobiDB-lite"/>
    </source>
</evidence>
<protein>
    <submittedName>
        <fullName evidence="2">Uncharacterized protein</fullName>
    </submittedName>
</protein>
<proteinExistence type="predicted"/>
<organism evidence="2 3">
    <name type="scientific">Desulforhopalus singaporensis</name>
    <dbReference type="NCBI Taxonomy" id="91360"/>
    <lineage>
        <taxon>Bacteria</taxon>
        <taxon>Pseudomonadati</taxon>
        <taxon>Thermodesulfobacteriota</taxon>
        <taxon>Desulfobulbia</taxon>
        <taxon>Desulfobulbales</taxon>
        <taxon>Desulfocapsaceae</taxon>
        <taxon>Desulforhopalus</taxon>
    </lineage>
</organism>
<dbReference type="Proteomes" id="UP000199073">
    <property type="component" value="Unassembled WGS sequence"/>
</dbReference>